<evidence type="ECO:0000256" key="3">
    <source>
        <dbReference type="PROSITE-ProRule" id="PRU00023"/>
    </source>
</evidence>
<evidence type="ECO:0000256" key="1">
    <source>
        <dbReference type="ARBA" id="ARBA00022737"/>
    </source>
</evidence>
<feature type="repeat" description="ANK" evidence="3">
    <location>
        <begin position="836"/>
        <end position="862"/>
    </location>
</feature>
<dbReference type="InterPro" id="IPR002110">
    <property type="entry name" value="Ankyrin_rpt"/>
</dbReference>
<feature type="repeat" description="ANK" evidence="3">
    <location>
        <begin position="1161"/>
        <end position="1193"/>
    </location>
</feature>
<dbReference type="Gene3D" id="1.25.40.20">
    <property type="entry name" value="Ankyrin repeat-containing domain"/>
    <property type="match status" value="4"/>
</dbReference>
<dbReference type="Pfam" id="PF13637">
    <property type="entry name" value="Ank_4"/>
    <property type="match status" value="2"/>
</dbReference>
<dbReference type="PANTHER" id="PTHR24198:SF165">
    <property type="entry name" value="ANKYRIN REPEAT-CONTAINING PROTEIN-RELATED"/>
    <property type="match status" value="1"/>
</dbReference>
<name>A0A6J1S977_FRAOC</name>
<feature type="repeat" description="ANK" evidence="3">
    <location>
        <begin position="931"/>
        <end position="963"/>
    </location>
</feature>
<evidence type="ECO:0000313" key="6">
    <source>
        <dbReference type="RefSeq" id="XP_026277744.2"/>
    </source>
</evidence>
<dbReference type="PROSITE" id="PS50088">
    <property type="entry name" value="ANK_REPEAT"/>
    <property type="match status" value="5"/>
</dbReference>
<feature type="region of interest" description="Disordered" evidence="4">
    <location>
        <begin position="1215"/>
        <end position="1235"/>
    </location>
</feature>
<evidence type="ECO:0000313" key="5">
    <source>
        <dbReference type="Proteomes" id="UP000504606"/>
    </source>
</evidence>
<evidence type="ECO:0000256" key="4">
    <source>
        <dbReference type="SAM" id="MobiDB-lite"/>
    </source>
</evidence>
<dbReference type="Pfam" id="PF00023">
    <property type="entry name" value="Ank"/>
    <property type="match status" value="1"/>
</dbReference>
<dbReference type="SMART" id="SM00248">
    <property type="entry name" value="ANK"/>
    <property type="match status" value="12"/>
</dbReference>
<accession>A0A6J1S977</accession>
<reference evidence="6" key="1">
    <citation type="submission" date="2025-08" db="UniProtKB">
        <authorList>
            <consortium name="RefSeq"/>
        </authorList>
    </citation>
    <scope>IDENTIFICATION</scope>
    <source>
        <tissue evidence="6">Whole organism</tissue>
    </source>
</reference>
<dbReference type="Proteomes" id="UP000504606">
    <property type="component" value="Unplaced"/>
</dbReference>
<dbReference type="PROSITE" id="PS50297">
    <property type="entry name" value="ANK_REP_REGION"/>
    <property type="match status" value="5"/>
</dbReference>
<dbReference type="PANTHER" id="PTHR24198">
    <property type="entry name" value="ANKYRIN REPEAT AND PROTEIN KINASE DOMAIN-CONTAINING PROTEIN"/>
    <property type="match status" value="1"/>
</dbReference>
<gene>
    <name evidence="6" type="primary">LOC113206064</name>
</gene>
<sequence length="1606" mass="177119">MEGPAEGTRQREVTCIGADGNCIFIAVSPQPHGVSSVTVVGGSVRKLRRGRKAPVGLPGALLLAMRRGDEKRLAELFDAEGPAVGAPALEDALDEAWRTACALNLPLSKDMKRRVVGILTLLRYRLSRADAATDVPPAAADALVRWRELWRRVDLLLKFSERLELELEPLRSCELAKLCVQNLHRVKSAFKSTYKDVPWEDMEYLLVVFIETRAARSIATDVRLFRKRVLEHVMKHRHDSDPEAAMRRLQLNPKGKERATLPSVNALPVPRQHSAVLRDWHCRDHRDPPPAADAHVRWHKLWGRVDLLLEYSRRLQDELQRLQGHDRAPGSADKSVLLARMCALVMHNVKGSFLSTYKDVPWEEMEYLLVMFIEPRTVFVTLAHLVATASTAAHLQCFREQVGKYVLVHRAEPDPEAAMRRLKKEPRKERAALLGGVEDSALTDLRKDFGLLRDKHSLKDINETLSVTCEALRLEDTDWAAWGWLSVRWGLFVVGERVKYSWSSPNLSPRWTGLVGAMAPGGILKVTSAIRDDQEHGEDGSNAKTLALSELKNLERKELAEELEKLRNAVCVALAEIGNESDKSDLVEHELRLIKNTNLIVDEVMKIFQRKRYASKDKFKEIERCAQLVQNTRNRLLYGRFVSLSWDFVLSHFPEAFARVSRLLFDKSMANTESFQAELREVSLRTVVCPLETVWKALMAIDSRVGQLTDFAINGALRELASRWHERDQVVPTDVPFSPALFGRQLRNYLNHLNKVFWSPLGLIVLHKLVIDRDIELEHGARPRLRDLRWSRAENERLLRLVELKRDMFRCAREGHLFWLQRLVEDGADVSARDCQDRTLLHAAAQGGQGHVVRWLLGLGAEAVDPLAVDCKGFTALHVAGTAAVVEELLATGSVLHKGTCTPLHLAAVCGRAEVVAVLLRDPRDLNAEHNTVTPLHCAARHGHDQVVRLLLAAGARCQADANGHTPTPLVLAARSGSAPTVLLLLGAALPEDYWRAAEYAAAHAREEACSALLDELEARGRLQWGPEARKVLLGAGLGGSSAVALRLLDLSTAALSERLDDTGVTVLHVAAFKGRAELVRALLSRGADPLGKDAGGASALDGAAAGGSTDTIDALVEHIPGGSLQAALDKALCVAALRGQLGAAQRLVHHGADVNAVDGEGDTPLRCAATGGHTEVVRWLLLRGADPRLGEVPPLHHAAADGRLDVVKLLVPPLHAGDQGQDDPGGEGPSALSVAVQAGSREDLERILGRFVEHLRPLSSRYTKEDRLRDKAESTAALRRKEKEEGERLRLLQQVERNGGATALHMAAAISSALPVVEYLLEREGELLRRVYSKHKNTGVPRLDGLTVYARDSDGDTALQCGALWLCAPSVAEALLKRMGDEVWLARGHKDLREVRGMAVEALWLAAPQPGSGRLVRALCGWLSLSHGDGLQDVRCGAVTALCSVLDEVWDRVVALVAGRLARRREPWWRRALRVLLRRARPLDSLTALALRVRAVLTELDCLGVPPPPRGHEALLCRWVVALSGEDDATPESVLQSIRGEALELAQRGGDQSSVELLRLCQSTGSESVFPHSLVVVSRSSFLAVARPLLLEAMHILRHTIFDTF</sequence>
<protein>
    <submittedName>
        <fullName evidence="6">Uncharacterized protein LOC113206064</fullName>
    </submittedName>
</protein>
<dbReference type="SUPFAM" id="SSF48403">
    <property type="entry name" value="Ankyrin repeat"/>
    <property type="match status" value="2"/>
</dbReference>
<keyword evidence="2 3" id="KW-0040">ANK repeat</keyword>
<organism evidence="5 6">
    <name type="scientific">Frankliniella occidentalis</name>
    <name type="common">Western flower thrips</name>
    <name type="synonym">Euthrips occidentalis</name>
    <dbReference type="NCBI Taxonomy" id="133901"/>
    <lineage>
        <taxon>Eukaryota</taxon>
        <taxon>Metazoa</taxon>
        <taxon>Ecdysozoa</taxon>
        <taxon>Arthropoda</taxon>
        <taxon>Hexapoda</taxon>
        <taxon>Insecta</taxon>
        <taxon>Pterygota</taxon>
        <taxon>Neoptera</taxon>
        <taxon>Paraneoptera</taxon>
        <taxon>Thysanoptera</taxon>
        <taxon>Terebrantia</taxon>
        <taxon>Thripoidea</taxon>
        <taxon>Thripidae</taxon>
        <taxon>Frankliniella</taxon>
    </lineage>
</organism>
<dbReference type="KEGG" id="foc:113206064"/>
<evidence type="ECO:0000256" key="2">
    <source>
        <dbReference type="ARBA" id="ARBA00023043"/>
    </source>
</evidence>
<dbReference type="RefSeq" id="XP_026277744.2">
    <property type="nucleotide sequence ID" value="XM_026421959.2"/>
</dbReference>
<feature type="repeat" description="ANK" evidence="3">
    <location>
        <begin position="899"/>
        <end position="931"/>
    </location>
</feature>
<dbReference type="Pfam" id="PF12796">
    <property type="entry name" value="Ank_2"/>
    <property type="match status" value="1"/>
</dbReference>
<feature type="repeat" description="ANK" evidence="3">
    <location>
        <begin position="1063"/>
        <end position="1095"/>
    </location>
</feature>
<dbReference type="OrthoDB" id="366390at2759"/>
<proteinExistence type="predicted"/>
<dbReference type="InterPro" id="IPR036770">
    <property type="entry name" value="Ankyrin_rpt-contain_sf"/>
</dbReference>
<keyword evidence="5" id="KW-1185">Reference proteome</keyword>
<dbReference type="GeneID" id="113206064"/>
<keyword evidence="1" id="KW-0677">Repeat</keyword>